<gene>
    <name evidence="1" type="ORF">AOQ84DRAFT_338885</name>
</gene>
<dbReference type="AlphaFoldDB" id="A0A8E2JU78"/>
<reference evidence="1 2" key="1">
    <citation type="journal article" date="2016" name="Nat. Commun.">
        <title>Ectomycorrhizal ecology is imprinted in the genome of the dominant symbiotic fungus Cenococcum geophilum.</title>
        <authorList>
            <consortium name="DOE Joint Genome Institute"/>
            <person name="Peter M."/>
            <person name="Kohler A."/>
            <person name="Ohm R.A."/>
            <person name="Kuo A."/>
            <person name="Krutzmann J."/>
            <person name="Morin E."/>
            <person name="Arend M."/>
            <person name="Barry K.W."/>
            <person name="Binder M."/>
            <person name="Choi C."/>
            <person name="Clum A."/>
            <person name="Copeland A."/>
            <person name="Grisel N."/>
            <person name="Haridas S."/>
            <person name="Kipfer T."/>
            <person name="LaButti K."/>
            <person name="Lindquist E."/>
            <person name="Lipzen A."/>
            <person name="Maire R."/>
            <person name="Meier B."/>
            <person name="Mihaltcheva S."/>
            <person name="Molinier V."/>
            <person name="Murat C."/>
            <person name="Poggeler S."/>
            <person name="Quandt C.A."/>
            <person name="Sperisen C."/>
            <person name="Tritt A."/>
            <person name="Tisserant E."/>
            <person name="Crous P.W."/>
            <person name="Henrissat B."/>
            <person name="Nehls U."/>
            <person name="Egli S."/>
            <person name="Spatafora J.W."/>
            <person name="Grigoriev I.V."/>
            <person name="Martin F.M."/>
        </authorList>
    </citation>
    <scope>NUCLEOTIDE SEQUENCE [LARGE SCALE GENOMIC DNA]</scope>
    <source>
        <strain evidence="1 2">CBS 207.34</strain>
    </source>
</reference>
<organism evidence="1 2">
    <name type="scientific">Glonium stellatum</name>
    <dbReference type="NCBI Taxonomy" id="574774"/>
    <lineage>
        <taxon>Eukaryota</taxon>
        <taxon>Fungi</taxon>
        <taxon>Dikarya</taxon>
        <taxon>Ascomycota</taxon>
        <taxon>Pezizomycotina</taxon>
        <taxon>Dothideomycetes</taxon>
        <taxon>Pleosporomycetidae</taxon>
        <taxon>Gloniales</taxon>
        <taxon>Gloniaceae</taxon>
        <taxon>Glonium</taxon>
    </lineage>
</organism>
<dbReference type="Proteomes" id="UP000250140">
    <property type="component" value="Unassembled WGS sequence"/>
</dbReference>
<dbReference type="EMBL" id="KV749432">
    <property type="protein sequence ID" value="OCL09467.1"/>
    <property type="molecule type" value="Genomic_DNA"/>
</dbReference>
<proteinExistence type="predicted"/>
<evidence type="ECO:0000313" key="1">
    <source>
        <dbReference type="EMBL" id="OCL09467.1"/>
    </source>
</evidence>
<accession>A0A8E2JU78</accession>
<dbReference type="OrthoDB" id="4500473at2759"/>
<evidence type="ECO:0000313" key="2">
    <source>
        <dbReference type="Proteomes" id="UP000250140"/>
    </source>
</evidence>
<sequence length="291" mass="32102">MALERQKFYFFPPTRETPPSTTIKLGNIITLPRNADEPLNSPPLPIDTTTMEVFEHEIKDYKVTIDHSATNTIGIWASFLMQILGLGGDVGGEHSNTDKEEWKCESLKTVWFTPSPAYIVKSLENSAVKEFLKENRNWLSNSKVYMITGIKIAYGASGVIVYAKKKGLNLHLGVNATNLGVPVEGGPNFGVTRERSVTEEIGGKEPFVLAFRMRRIKVSSKGDVENKIVTGGMLSLGSDEEGEEPVRLVVDGVEDEDADADEFEIENSWNIKEDGDTAMSEPIACAMSLEL</sequence>
<keyword evidence="2" id="KW-1185">Reference proteome</keyword>
<name>A0A8E2JU78_9PEZI</name>
<protein>
    <submittedName>
        <fullName evidence="1">Uncharacterized protein</fullName>
    </submittedName>
</protein>